<organism evidence="4">
    <name type="scientific">Darwinula stevensoni</name>
    <dbReference type="NCBI Taxonomy" id="69355"/>
    <lineage>
        <taxon>Eukaryota</taxon>
        <taxon>Metazoa</taxon>
        <taxon>Ecdysozoa</taxon>
        <taxon>Arthropoda</taxon>
        <taxon>Crustacea</taxon>
        <taxon>Oligostraca</taxon>
        <taxon>Ostracoda</taxon>
        <taxon>Podocopa</taxon>
        <taxon>Podocopida</taxon>
        <taxon>Darwinulocopina</taxon>
        <taxon>Darwinuloidea</taxon>
        <taxon>Darwinulidae</taxon>
        <taxon>Darwinula</taxon>
    </lineage>
</organism>
<dbReference type="EMBL" id="LR899591">
    <property type="protein sequence ID" value="CAD7240917.1"/>
    <property type="molecule type" value="Genomic_DNA"/>
</dbReference>
<name>A0A7R8X5H4_9CRUS</name>
<proteinExistence type="predicted"/>
<evidence type="ECO:0000256" key="2">
    <source>
        <dbReference type="PROSITE-ProRule" id="PRU00176"/>
    </source>
</evidence>
<gene>
    <name evidence="4" type="ORF">DSTB1V02_LOCUS919</name>
</gene>
<dbReference type="OrthoDB" id="266020at2759"/>
<evidence type="ECO:0000256" key="1">
    <source>
        <dbReference type="ARBA" id="ARBA00022884"/>
    </source>
</evidence>
<accession>A0A7R8X5H4</accession>
<dbReference type="GO" id="GO:0003723">
    <property type="term" value="F:RNA binding"/>
    <property type="evidence" value="ECO:0007669"/>
    <property type="project" value="UniProtKB-UniRule"/>
</dbReference>
<protein>
    <recommendedName>
        <fullName evidence="3">RRM domain-containing protein</fullName>
    </recommendedName>
</protein>
<evidence type="ECO:0000313" key="4">
    <source>
        <dbReference type="EMBL" id="CAD7240917.1"/>
    </source>
</evidence>
<dbReference type="InterPro" id="IPR050441">
    <property type="entry name" value="RBM"/>
</dbReference>
<keyword evidence="1 2" id="KW-0694">RNA-binding</keyword>
<dbReference type="Gene3D" id="3.30.70.330">
    <property type="match status" value="2"/>
</dbReference>
<evidence type="ECO:0000259" key="3">
    <source>
        <dbReference type="PROSITE" id="PS50102"/>
    </source>
</evidence>
<dbReference type="AlphaFoldDB" id="A0A7R8X5H4"/>
<evidence type="ECO:0000313" key="5">
    <source>
        <dbReference type="Proteomes" id="UP000677054"/>
    </source>
</evidence>
<dbReference type="PANTHER" id="PTHR48034">
    <property type="entry name" value="TRANSFORMER-2 SEX-DETERMINING PROTEIN-RELATED"/>
    <property type="match status" value="1"/>
</dbReference>
<sequence length="220" mass="24058">MQAQMDGIKAEESRTNLIVNYLPQTMTDRELQSMFITIGPIKSSRVMKDYKFMVRVNSMLLASTCRDVTEDQLEDMFSKFGMIVQKNLLKDKSTGLPRGVAFVRYDQKQQAEAAILGMNGKVPTGGIEPLLVKVAEEHGKQKAAFYAGWTAGLQQQKARGMGPNRYAGMGRAGWAGGGPAPTGAMGRGGVQGLGAMKTDRINNRYNPIGFGGGYNMYNWS</sequence>
<reference evidence="4" key="1">
    <citation type="submission" date="2020-11" db="EMBL/GenBank/DDBJ databases">
        <authorList>
            <person name="Tran Van P."/>
        </authorList>
    </citation>
    <scope>NUCLEOTIDE SEQUENCE</scope>
</reference>
<dbReference type="InterPro" id="IPR035979">
    <property type="entry name" value="RBD_domain_sf"/>
</dbReference>
<dbReference type="Pfam" id="PF00076">
    <property type="entry name" value="RRM_1"/>
    <property type="match status" value="2"/>
</dbReference>
<feature type="domain" description="RRM" evidence="3">
    <location>
        <begin position="57"/>
        <end position="137"/>
    </location>
</feature>
<keyword evidence="5" id="KW-1185">Reference proteome</keyword>
<dbReference type="SUPFAM" id="SSF54928">
    <property type="entry name" value="RNA-binding domain, RBD"/>
    <property type="match status" value="2"/>
</dbReference>
<dbReference type="PROSITE" id="PS50102">
    <property type="entry name" value="RRM"/>
    <property type="match status" value="1"/>
</dbReference>
<dbReference type="SMART" id="SM00360">
    <property type="entry name" value="RRM"/>
    <property type="match status" value="1"/>
</dbReference>
<dbReference type="EMBL" id="CAJPEV010000074">
    <property type="protein sequence ID" value="CAG0880121.1"/>
    <property type="molecule type" value="Genomic_DNA"/>
</dbReference>
<dbReference type="InterPro" id="IPR012677">
    <property type="entry name" value="Nucleotide-bd_a/b_plait_sf"/>
</dbReference>
<dbReference type="Proteomes" id="UP000677054">
    <property type="component" value="Unassembled WGS sequence"/>
</dbReference>
<dbReference type="InterPro" id="IPR000504">
    <property type="entry name" value="RRM_dom"/>
</dbReference>